<dbReference type="PANTHER" id="PTHR22878">
    <property type="entry name" value="DYNEIN HEAVY CHAIN 6, AXONEMAL-LIKE-RELATED"/>
    <property type="match status" value="1"/>
</dbReference>
<gene>
    <name evidence="1" type="ORF">X975_09414</name>
</gene>
<proteinExistence type="predicted"/>
<dbReference type="EMBL" id="KK112119">
    <property type="protein sequence ID" value="KFM56767.1"/>
    <property type="molecule type" value="Genomic_DNA"/>
</dbReference>
<dbReference type="InterPro" id="IPR026983">
    <property type="entry name" value="DHC"/>
</dbReference>
<dbReference type="OrthoDB" id="6435984at2759"/>
<dbReference type="STRING" id="407821.A0A087SV78"/>
<dbReference type="Gene3D" id="1.20.920.20">
    <property type="match status" value="1"/>
</dbReference>
<organism evidence="1 2">
    <name type="scientific">Stegodyphus mimosarum</name>
    <name type="common">African social velvet spider</name>
    <dbReference type="NCBI Taxonomy" id="407821"/>
    <lineage>
        <taxon>Eukaryota</taxon>
        <taxon>Metazoa</taxon>
        <taxon>Ecdysozoa</taxon>
        <taxon>Arthropoda</taxon>
        <taxon>Chelicerata</taxon>
        <taxon>Arachnida</taxon>
        <taxon>Araneae</taxon>
        <taxon>Araneomorphae</taxon>
        <taxon>Entelegynae</taxon>
        <taxon>Eresoidea</taxon>
        <taxon>Eresidae</taxon>
        <taxon>Stegodyphus</taxon>
    </lineage>
</organism>
<dbReference type="PANTHER" id="PTHR22878:SF66">
    <property type="entry name" value="DYNEIN AXONEMAL HEAVY CHAIN 7"/>
    <property type="match status" value="1"/>
</dbReference>
<dbReference type="GO" id="GO:0007018">
    <property type="term" value="P:microtubule-based movement"/>
    <property type="evidence" value="ECO:0007669"/>
    <property type="project" value="InterPro"/>
</dbReference>
<dbReference type="GO" id="GO:0051959">
    <property type="term" value="F:dynein light intermediate chain binding"/>
    <property type="evidence" value="ECO:0007669"/>
    <property type="project" value="InterPro"/>
</dbReference>
<name>A0A087SV78_STEMI</name>
<dbReference type="AlphaFoldDB" id="A0A087SV78"/>
<dbReference type="GO" id="GO:0030286">
    <property type="term" value="C:dynein complex"/>
    <property type="evidence" value="ECO:0007669"/>
    <property type="project" value="InterPro"/>
</dbReference>
<sequence>MNLKFILKTFLRMGRSKIVCLYFVLQEQCSAWIAACKEHGIPCSEEFSLRTTLGDPVLIRDWNLAGLPTDNFSVENGIIIRYNGFTVFIVLYE</sequence>
<reference evidence="1 2" key="1">
    <citation type="submission" date="2013-11" db="EMBL/GenBank/DDBJ databases">
        <title>Genome sequencing of Stegodyphus mimosarum.</title>
        <authorList>
            <person name="Bechsgaard J."/>
        </authorList>
    </citation>
    <scope>NUCLEOTIDE SEQUENCE [LARGE SCALE GENOMIC DNA]</scope>
</reference>
<evidence type="ECO:0000313" key="2">
    <source>
        <dbReference type="Proteomes" id="UP000054359"/>
    </source>
</evidence>
<dbReference type="GO" id="GO:0045505">
    <property type="term" value="F:dynein intermediate chain binding"/>
    <property type="evidence" value="ECO:0007669"/>
    <property type="project" value="InterPro"/>
</dbReference>
<keyword evidence="2" id="KW-1185">Reference proteome</keyword>
<accession>A0A087SV78</accession>
<evidence type="ECO:0000313" key="1">
    <source>
        <dbReference type="EMBL" id="KFM56767.1"/>
    </source>
</evidence>
<dbReference type="Proteomes" id="UP000054359">
    <property type="component" value="Unassembled WGS sequence"/>
</dbReference>
<protein>
    <submittedName>
        <fullName evidence="1">Dynein heavy chain 7, axonemal</fullName>
    </submittedName>
</protein>
<feature type="non-terminal residue" evidence="1">
    <location>
        <position position="93"/>
    </location>
</feature>